<protein>
    <submittedName>
        <fullName evidence="2">Uncharacterized protein</fullName>
    </submittedName>
</protein>
<accession>A0A645IG80</accession>
<feature type="region of interest" description="Disordered" evidence="1">
    <location>
        <begin position="53"/>
        <end position="76"/>
    </location>
</feature>
<dbReference type="AlphaFoldDB" id="A0A645IG80"/>
<name>A0A645IG80_9ZZZZ</name>
<evidence type="ECO:0000313" key="2">
    <source>
        <dbReference type="EMBL" id="MPN47304.1"/>
    </source>
</evidence>
<evidence type="ECO:0000256" key="1">
    <source>
        <dbReference type="SAM" id="MobiDB-lite"/>
    </source>
</evidence>
<gene>
    <name evidence="2" type="ORF">SDC9_194906</name>
</gene>
<sequence length="76" mass="8542">MYQMFGKRYAIDKRSQIIRIVASTYDVSEDAAEVRLVRLKYIKPKPVTIEAPPKPGTIEAMARDMFGPGDPETGLI</sequence>
<organism evidence="2">
    <name type="scientific">bioreactor metagenome</name>
    <dbReference type="NCBI Taxonomy" id="1076179"/>
    <lineage>
        <taxon>unclassified sequences</taxon>
        <taxon>metagenomes</taxon>
        <taxon>ecological metagenomes</taxon>
    </lineage>
</organism>
<comment type="caution">
    <text evidence="2">The sequence shown here is derived from an EMBL/GenBank/DDBJ whole genome shotgun (WGS) entry which is preliminary data.</text>
</comment>
<dbReference type="EMBL" id="VSSQ01108703">
    <property type="protein sequence ID" value="MPN47304.1"/>
    <property type="molecule type" value="Genomic_DNA"/>
</dbReference>
<proteinExistence type="predicted"/>
<reference evidence="2" key="1">
    <citation type="submission" date="2019-08" db="EMBL/GenBank/DDBJ databases">
        <authorList>
            <person name="Kucharzyk K."/>
            <person name="Murdoch R.W."/>
            <person name="Higgins S."/>
            <person name="Loffler F."/>
        </authorList>
    </citation>
    <scope>NUCLEOTIDE SEQUENCE</scope>
</reference>